<feature type="transmembrane region" description="Helical" evidence="6">
    <location>
        <begin position="325"/>
        <end position="350"/>
    </location>
</feature>
<dbReference type="AlphaFoldDB" id="A0A1M5WXN1"/>
<evidence type="ECO:0000256" key="2">
    <source>
        <dbReference type="ARBA" id="ARBA00022692"/>
    </source>
</evidence>
<name>A0A1M5WXN1_9CLOT</name>
<evidence type="ECO:0000313" key="8">
    <source>
        <dbReference type="Proteomes" id="UP000184526"/>
    </source>
</evidence>
<feature type="transmembrane region" description="Helical" evidence="6">
    <location>
        <begin position="89"/>
        <end position="109"/>
    </location>
</feature>
<dbReference type="PANTHER" id="PTHR30474">
    <property type="entry name" value="CELL CYCLE PROTEIN"/>
    <property type="match status" value="1"/>
</dbReference>
<dbReference type="STRING" id="1121306.SAMN02745196_01949"/>
<keyword evidence="4 6" id="KW-1133">Transmembrane helix</keyword>
<evidence type="ECO:0000256" key="1">
    <source>
        <dbReference type="ARBA" id="ARBA00004141"/>
    </source>
</evidence>
<protein>
    <submittedName>
        <fullName evidence="7">Cell division protein FtsW, lipid II flippase</fullName>
    </submittedName>
</protein>
<dbReference type="EMBL" id="FQXP01000006">
    <property type="protein sequence ID" value="SHH92426.1"/>
    <property type="molecule type" value="Genomic_DNA"/>
</dbReference>
<dbReference type="GO" id="GO:0015648">
    <property type="term" value="F:lipid-linked peptidoglycan transporter activity"/>
    <property type="evidence" value="ECO:0007669"/>
    <property type="project" value="TreeGrafter"/>
</dbReference>
<proteinExistence type="predicted"/>
<dbReference type="OrthoDB" id="9812661at2"/>
<feature type="transmembrane region" description="Helical" evidence="6">
    <location>
        <begin position="289"/>
        <end position="305"/>
    </location>
</feature>
<gene>
    <name evidence="7" type="ORF">SAMN02745196_01949</name>
</gene>
<dbReference type="GO" id="GO:0005886">
    <property type="term" value="C:plasma membrane"/>
    <property type="evidence" value="ECO:0007669"/>
    <property type="project" value="TreeGrafter"/>
</dbReference>
<evidence type="ECO:0000256" key="3">
    <source>
        <dbReference type="ARBA" id="ARBA00022960"/>
    </source>
</evidence>
<dbReference type="GO" id="GO:0032153">
    <property type="term" value="C:cell division site"/>
    <property type="evidence" value="ECO:0007669"/>
    <property type="project" value="TreeGrafter"/>
</dbReference>
<feature type="transmembrane region" description="Helical" evidence="6">
    <location>
        <begin position="12"/>
        <end position="28"/>
    </location>
</feature>
<keyword evidence="7" id="KW-0132">Cell division</keyword>
<sequence length="425" mass="47234">MGSYKEEKKLLRLTYLLCIVCFANLAFIEEEPNFGSLAIGLIICILIGYSYFIIRRYFIKGDKYLLLFCNVLAVIGIVMLYRLDKSLAIKQVLWFVLGICCFIFVVVMLPELKKFNKYRYLYLAATIVFMAMATFFGTTIGGAKNWVMIGGIGFQPSEFGKIALVAYLASALQNYGSKEKVDESLLEKFLNKKFPNLKLSDNIRTLIEPAVVVMISLGFMVLQRDLGSALLLFSVSITMLYLSTSNAKYVFICLALFIFGAVVSYFLFSHVRVRVQIWQDPWQYAHTQGFQLVQSLIAIVSGGFFGRGLGMGQPSIIPVVESDFIFAAICEEMGIVMGIAILLLYFLLFYRTMRAALRANNNFSRIVAVGLSTMIATQVLVIVGGVIGAIPLTGITLPLVSNGGSSMIITFFSLGILQKISEEGK</sequence>
<evidence type="ECO:0000256" key="6">
    <source>
        <dbReference type="SAM" id="Phobius"/>
    </source>
</evidence>
<feature type="transmembrane region" description="Helical" evidence="6">
    <location>
        <begin position="64"/>
        <end position="83"/>
    </location>
</feature>
<comment type="subcellular location">
    <subcellularLocation>
        <location evidence="1">Membrane</location>
        <topology evidence="1">Multi-pass membrane protein</topology>
    </subcellularLocation>
</comment>
<dbReference type="Proteomes" id="UP000184526">
    <property type="component" value="Unassembled WGS sequence"/>
</dbReference>
<dbReference type="GO" id="GO:0051301">
    <property type="term" value="P:cell division"/>
    <property type="evidence" value="ECO:0007669"/>
    <property type="project" value="UniProtKB-KW"/>
</dbReference>
<feature type="transmembrane region" description="Helical" evidence="6">
    <location>
        <begin position="395"/>
        <end position="417"/>
    </location>
</feature>
<reference evidence="7 8" key="1">
    <citation type="submission" date="2016-11" db="EMBL/GenBank/DDBJ databases">
        <authorList>
            <person name="Jaros S."/>
            <person name="Januszkiewicz K."/>
            <person name="Wedrychowicz H."/>
        </authorList>
    </citation>
    <scope>NUCLEOTIDE SEQUENCE [LARGE SCALE GENOMIC DNA]</scope>
    <source>
        <strain evidence="7 8">DSM 3089</strain>
    </source>
</reference>
<organism evidence="7 8">
    <name type="scientific">Clostridium collagenovorans DSM 3089</name>
    <dbReference type="NCBI Taxonomy" id="1121306"/>
    <lineage>
        <taxon>Bacteria</taxon>
        <taxon>Bacillati</taxon>
        <taxon>Bacillota</taxon>
        <taxon>Clostridia</taxon>
        <taxon>Eubacteriales</taxon>
        <taxon>Clostridiaceae</taxon>
        <taxon>Clostridium</taxon>
    </lineage>
</organism>
<dbReference type="GO" id="GO:0008360">
    <property type="term" value="P:regulation of cell shape"/>
    <property type="evidence" value="ECO:0007669"/>
    <property type="project" value="UniProtKB-KW"/>
</dbReference>
<keyword evidence="5 6" id="KW-0472">Membrane</keyword>
<keyword evidence="2 6" id="KW-0812">Transmembrane</keyword>
<keyword evidence="8" id="KW-1185">Reference proteome</keyword>
<evidence type="ECO:0000313" key="7">
    <source>
        <dbReference type="EMBL" id="SHH92426.1"/>
    </source>
</evidence>
<keyword evidence="7" id="KW-0131">Cell cycle</keyword>
<feature type="transmembrane region" description="Helical" evidence="6">
    <location>
        <begin position="121"/>
        <end position="140"/>
    </location>
</feature>
<dbReference type="InterPro" id="IPR001182">
    <property type="entry name" value="FtsW/RodA"/>
</dbReference>
<feature type="transmembrane region" description="Helical" evidence="6">
    <location>
        <begin position="34"/>
        <end position="52"/>
    </location>
</feature>
<evidence type="ECO:0000256" key="5">
    <source>
        <dbReference type="ARBA" id="ARBA00023136"/>
    </source>
</evidence>
<feature type="transmembrane region" description="Helical" evidence="6">
    <location>
        <begin position="249"/>
        <end position="268"/>
    </location>
</feature>
<feature type="transmembrane region" description="Helical" evidence="6">
    <location>
        <begin position="226"/>
        <end position="243"/>
    </location>
</feature>
<evidence type="ECO:0000256" key="4">
    <source>
        <dbReference type="ARBA" id="ARBA00022989"/>
    </source>
</evidence>
<accession>A0A1M5WXN1</accession>
<feature type="transmembrane region" description="Helical" evidence="6">
    <location>
        <begin position="203"/>
        <end position="221"/>
    </location>
</feature>
<dbReference type="RefSeq" id="WP_072831825.1">
    <property type="nucleotide sequence ID" value="NZ_FQXP01000006.1"/>
</dbReference>
<feature type="transmembrane region" description="Helical" evidence="6">
    <location>
        <begin position="362"/>
        <end position="389"/>
    </location>
</feature>
<dbReference type="Pfam" id="PF01098">
    <property type="entry name" value="FTSW_RODA_SPOVE"/>
    <property type="match status" value="1"/>
</dbReference>
<dbReference type="PANTHER" id="PTHR30474:SF3">
    <property type="entry name" value="PEPTIDOGLYCAN GLYCOSYLTRANSFERASE RODA"/>
    <property type="match status" value="1"/>
</dbReference>
<keyword evidence="3" id="KW-0133">Cell shape</keyword>